<keyword evidence="2" id="KW-0812">Transmembrane</keyword>
<protein>
    <submittedName>
        <fullName evidence="3">Uncharacterized protein</fullName>
    </submittedName>
</protein>
<dbReference type="SUPFAM" id="SSF103473">
    <property type="entry name" value="MFS general substrate transporter"/>
    <property type="match status" value="1"/>
</dbReference>
<feature type="non-terminal residue" evidence="3">
    <location>
        <position position="71"/>
    </location>
</feature>
<feature type="non-terminal residue" evidence="3">
    <location>
        <position position="1"/>
    </location>
</feature>
<name>A0ABD0P699_CIRMR</name>
<evidence type="ECO:0000256" key="1">
    <source>
        <dbReference type="ARBA" id="ARBA00004141"/>
    </source>
</evidence>
<reference evidence="3 4" key="1">
    <citation type="submission" date="2024-05" db="EMBL/GenBank/DDBJ databases">
        <title>Genome sequencing and assembly of Indian major carp, Cirrhinus mrigala (Hamilton, 1822).</title>
        <authorList>
            <person name="Mohindra V."/>
            <person name="Chowdhury L.M."/>
            <person name="Lal K."/>
            <person name="Jena J.K."/>
        </authorList>
    </citation>
    <scope>NUCLEOTIDE SEQUENCE [LARGE SCALE GENOMIC DNA]</scope>
    <source>
        <strain evidence="3">CM1030</strain>
        <tissue evidence="3">Blood</tissue>
    </source>
</reference>
<evidence type="ECO:0000313" key="4">
    <source>
        <dbReference type="Proteomes" id="UP001529510"/>
    </source>
</evidence>
<comment type="caution">
    <text evidence="3">The sequence shown here is derived from an EMBL/GenBank/DDBJ whole genome shotgun (WGS) entry which is preliminary data.</text>
</comment>
<organism evidence="3 4">
    <name type="scientific">Cirrhinus mrigala</name>
    <name type="common">Mrigala</name>
    <dbReference type="NCBI Taxonomy" id="683832"/>
    <lineage>
        <taxon>Eukaryota</taxon>
        <taxon>Metazoa</taxon>
        <taxon>Chordata</taxon>
        <taxon>Craniata</taxon>
        <taxon>Vertebrata</taxon>
        <taxon>Euteleostomi</taxon>
        <taxon>Actinopterygii</taxon>
        <taxon>Neopterygii</taxon>
        <taxon>Teleostei</taxon>
        <taxon>Ostariophysi</taxon>
        <taxon>Cypriniformes</taxon>
        <taxon>Cyprinidae</taxon>
        <taxon>Labeoninae</taxon>
        <taxon>Labeonini</taxon>
        <taxon>Cirrhinus</taxon>
    </lineage>
</organism>
<dbReference type="Gene3D" id="1.20.1250.20">
    <property type="entry name" value="MFS general substrate transporter like domains"/>
    <property type="match status" value="1"/>
</dbReference>
<dbReference type="GO" id="GO:0016020">
    <property type="term" value="C:membrane"/>
    <property type="evidence" value="ECO:0007669"/>
    <property type="project" value="UniProtKB-SubCell"/>
</dbReference>
<keyword evidence="2" id="KW-1133">Transmembrane helix</keyword>
<feature type="transmembrane region" description="Helical" evidence="2">
    <location>
        <begin position="21"/>
        <end position="43"/>
    </location>
</feature>
<proteinExistence type="predicted"/>
<sequence length="71" mass="7611">FTGAVVFQGLVLRLGITGDNVFLDFLISAVVELPTGIIFYFLVDRIGRRPLMATVNFIGGAACLAVPFIPP</sequence>
<gene>
    <name evidence="3" type="ORF">M9458_034185</name>
</gene>
<comment type="subcellular location">
    <subcellularLocation>
        <location evidence="1">Membrane</location>
        <topology evidence="1">Multi-pass membrane protein</topology>
    </subcellularLocation>
</comment>
<feature type="transmembrane region" description="Helical" evidence="2">
    <location>
        <begin position="50"/>
        <end position="69"/>
    </location>
</feature>
<dbReference type="EMBL" id="JAMKFB020000017">
    <property type="protein sequence ID" value="KAL0169589.1"/>
    <property type="molecule type" value="Genomic_DNA"/>
</dbReference>
<dbReference type="AlphaFoldDB" id="A0ABD0P699"/>
<keyword evidence="4" id="KW-1185">Reference proteome</keyword>
<evidence type="ECO:0000256" key="2">
    <source>
        <dbReference type="SAM" id="Phobius"/>
    </source>
</evidence>
<accession>A0ABD0P699</accession>
<keyword evidence="2" id="KW-0472">Membrane</keyword>
<dbReference type="Proteomes" id="UP001529510">
    <property type="component" value="Unassembled WGS sequence"/>
</dbReference>
<evidence type="ECO:0000313" key="3">
    <source>
        <dbReference type="EMBL" id="KAL0169589.1"/>
    </source>
</evidence>
<dbReference type="InterPro" id="IPR036259">
    <property type="entry name" value="MFS_trans_sf"/>
</dbReference>